<dbReference type="EMBL" id="KY684105">
    <property type="protein sequence ID" value="ARF10997.1"/>
    <property type="molecule type" value="Genomic_DNA"/>
</dbReference>
<proteinExistence type="predicted"/>
<name>A0A1V0SH05_9VIRU</name>
<reference evidence="1" key="1">
    <citation type="journal article" date="2017" name="Science">
        <title>Giant viruses with an expanded complement of translation system components.</title>
        <authorList>
            <person name="Schulz F."/>
            <person name="Yutin N."/>
            <person name="Ivanova N.N."/>
            <person name="Ortega D.R."/>
            <person name="Lee T.K."/>
            <person name="Vierheilig J."/>
            <person name="Daims H."/>
            <person name="Horn M."/>
            <person name="Wagner M."/>
            <person name="Jensen G.J."/>
            <person name="Kyrpides N.C."/>
            <person name="Koonin E.V."/>
            <person name="Woyke T."/>
        </authorList>
    </citation>
    <scope>NUCLEOTIDE SEQUENCE</scope>
    <source>
        <strain evidence="1">HKV1</strain>
    </source>
</reference>
<evidence type="ECO:0000313" key="1">
    <source>
        <dbReference type="EMBL" id="ARF10997.1"/>
    </source>
</evidence>
<gene>
    <name evidence="1" type="ORF">Hokovirus_3_270</name>
</gene>
<organism evidence="1">
    <name type="scientific">Hokovirus HKV1</name>
    <dbReference type="NCBI Taxonomy" id="1977638"/>
    <lineage>
        <taxon>Viruses</taxon>
        <taxon>Varidnaviria</taxon>
        <taxon>Bamfordvirae</taxon>
        <taxon>Nucleocytoviricota</taxon>
        <taxon>Megaviricetes</taxon>
        <taxon>Imitervirales</taxon>
        <taxon>Mimiviridae</taxon>
        <taxon>Klosneuvirinae</taxon>
        <taxon>Hokovirus</taxon>
    </lineage>
</organism>
<protein>
    <submittedName>
        <fullName evidence="1">Uncharacterized protein</fullName>
    </submittedName>
</protein>
<sequence length="220" mass="26400">MNNQIIAFLIRNYILAKTRLLVSYNYVKTCFINVESIQGIKNGKKTNLFLKYYMIYWLNMLILSLNYFSDKLTNLSYCVGNSYDKIYIRRNNYDNVENSIYEYTNEKKISLYEVIKKKVILDQIKKTKARIFTTIKLQNMDYSLKDLLIYYKDYEGEYSNTLNNILEFSNIKVSDDEQVEINYSEMRKKIHVVIPYSELKDHHINYLYNTDFLSIINNIN</sequence>
<accession>A0A1V0SH05</accession>